<evidence type="ECO:0000256" key="1">
    <source>
        <dbReference type="SAM" id="Phobius"/>
    </source>
</evidence>
<comment type="caution">
    <text evidence="2">The sequence shown here is derived from an EMBL/GenBank/DDBJ whole genome shotgun (WGS) entry which is preliminary data.</text>
</comment>
<accession>A0A6G4A5N3</accession>
<organism evidence="2">
    <name type="scientific">Paenibacillus sp. SYP-B3998</name>
    <dbReference type="NCBI Taxonomy" id="2678564"/>
    <lineage>
        <taxon>Bacteria</taxon>
        <taxon>Bacillati</taxon>
        <taxon>Bacillota</taxon>
        <taxon>Bacilli</taxon>
        <taxon>Bacillales</taxon>
        <taxon>Paenibacillaceae</taxon>
        <taxon>Paenibacillus</taxon>
    </lineage>
</organism>
<dbReference type="EMBL" id="JAAIKC010000015">
    <property type="protein sequence ID" value="NEW09254.1"/>
    <property type="molecule type" value="Genomic_DNA"/>
</dbReference>
<sequence>MAHSNDDKSIILEIKRTKKNVRKFLLSIGLLFIGLIGYGVYWVFFDMNGLPTGDLIEQSTSPNGKYTINAYVSSGGATTDFTVRAELVFNKNSKKKKNIYWNYREENAYIVWIDDDTVRINGHVLRLPNEKYDFRSE</sequence>
<dbReference type="AlphaFoldDB" id="A0A6G4A5N3"/>
<name>A0A6G4A5N3_9BACL</name>
<dbReference type="RefSeq" id="WP_163952946.1">
    <property type="nucleotide sequence ID" value="NZ_JAAIKC010000015.1"/>
</dbReference>
<keyword evidence="1" id="KW-0812">Transmembrane</keyword>
<keyword evidence="1" id="KW-1133">Transmembrane helix</keyword>
<evidence type="ECO:0000313" key="2">
    <source>
        <dbReference type="EMBL" id="NEW09254.1"/>
    </source>
</evidence>
<gene>
    <name evidence="2" type="ORF">GK047_25150</name>
</gene>
<dbReference type="Pfam" id="PF17428">
    <property type="entry name" value="DUF5412"/>
    <property type="match status" value="1"/>
</dbReference>
<protein>
    <submittedName>
        <fullName evidence="2">DUF5412 domain-containing protein</fullName>
    </submittedName>
</protein>
<dbReference type="InterPro" id="IPR035406">
    <property type="entry name" value="DUF5412"/>
</dbReference>
<feature type="transmembrane region" description="Helical" evidence="1">
    <location>
        <begin position="24"/>
        <end position="44"/>
    </location>
</feature>
<keyword evidence="1" id="KW-0472">Membrane</keyword>
<reference evidence="2" key="1">
    <citation type="submission" date="2020-02" db="EMBL/GenBank/DDBJ databases">
        <authorList>
            <person name="Shen X.-R."/>
            <person name="Zhang Y.-X."/>
        </authorList>
    </citation>
    <scope>NUCLEOTIDE SEQUENCE</scope>
    <source>
        <strain evidence="2">SYP-B3998</strain>
    </source>
</reference>
<proteinExistence type="predicted"/>